<protein>
    <submittedName>
        <fullName evidence="8">Mechanosensitive ion channel</fullName>
    </submittedName>
</protein>
<evidence type="ECO:0000313" key="9">
    <source>
        <dbReference type="Proteomes" id="UP001168537"/>
    </source>
</evidence>
<dbReference type="Proteomes" id="UP001168537">
    <property type="component" value="Unassembled WGS sequence"/>
</dbReference>
<keyword evidence="9" id="KW-1185">Reference proteome</keyword>
<dbReference type="SUPFAM" id="SSF50182">
    <property type="entry name" value="Sm-like ribonucleoproteins"/>
    <property type="match status" value="1"/>
</dbReference>
<feature type="domain" description="Mechanosensitive ion channel MscS" evidence="7">
    <location>
        <begin position="176"/>
        <end position="242"/>
    </location>
</feature>
<dbReference type="PANTHER" id="PTHR30566">
    <property type="entry name" value="YNAI-RELATED MECHANOSENSITIVE ION CHANNEL"/>
    <property type="match status" value="1"/>
</dbReference>
<evidence type="ECO:0000259" key="7">
    <source>
        <dbReference type="Pfam" id="PF00924"/>
    </source>
</evidence>
<feature type="transmembrane region" description="Helical" evidence="6">
    <location>
        <begin position="83"/>
        <end position="105"/>
    </location>
</feature>
<feature type="compositionally biased region" description="Low complexity" evidence="5">
    <location>
        <begin position="387"/>
        <end position="400"/>
    </location>
</feature>
<name>A0ABT8EUV1_9ACTN</name>
<feature type="transmembrane region" description="Helical" evidence="6">
    <location>
        <begin position="45"/>
        <end position="63"/>
    </location>
</feature>
<feature type="compositionally biased region" description="Basic and acidic residues" evidence="5">
    <location>
        <begin position="365"/>
        <end position="385"/>
    </location>
</feature>
<dbReference type="InterPro" id="IPR010920">
    <property type="entry name" value="LSM_dom_sf"/>
</dbReference>
<comment type="caution">
    <text evidence="8">The sequence shown here is derived from an EMBL/GenBank/DDBJ whole genome shotgun (WGS) entry which is preliminary data.</text>
</comment>
<proteinExistence type="predicted"/>
<evidence type="ECO:0000256" key="1">
    <source>
        <dbReference type="ARBA" id="ARBA00004370"/>
    </source>
</evidence>
<evidence type="ECO:0000256" key="6">
    <source>
        <dbReference type="SAM" id="Phobius"/>
    </source>
</evidence>
<evidence type="ECO:0000313" key="8">
    <source>
        <dbReference type="EMBL" id="MDN4161933.1"/>
    </source>
</evidence>
<evidence type="ECO:0000256" key="5">
    <source>
        <dbReference type="SAM" id="MobiDB-lite"/>
    </source>
</evidence>
<evidence type="ECO:0000256" key="2">
    <source>
        <dbReference type="ARBA" id="ARBA00022692"/>
    </source>
</evidence>
<evidence type="ECO:0000256" key="4">
    <source>
        <dbReference type="ARBA" id="ARBA00023136"/>
    </source>
</evidence>
<dbReference type="InterPro" id="IPR023408">
    <property type="entry name" value="MscS_beta-dom_sf"/>
</dbReference>
<dbReference type="Gene3D" id="1.10.287.1260">
    <property type="match status" value="1"/>
</dbReference>
<feature type="transmembrane region" description="Helical" evidence="6">
    <location>
        <begin position="12"/>
        <end position="33"/>
    </location>
</feature>
<dbReference type="PANTHER" id="PTHR30566:SF25">
    <property type="entry name" value="INNER MEMBRANE PROTEIN"/>
    <property type="match status" value="1"/>
</dbReference>
<feature type="transmembrane region" description="Helical" evidence="6">
    <location>
        <begin position="154"/>
        <end position="173"/>
    </location>
</feature>
<organism evidence="8 9">
    <name type="scientific">Nocardioides abyssi</name>
    <dbReference type="NCBI Taxonomy" id="3058370"/>
    <lineage>
        <taxon>Bacteria</taxon>
        <taxon>Bacillati</taxon>
        <taxon>Actinomycetota</taxon>
        <taxon>Actinomycetes</taxon>
        <taxon>Propionibacteriales</taxon>
        <taxon>Nocardioidaceae</taxon>
        <taxon>Nocardioides</taxon>
    </lineage>
</organism>
<dbReference type="Pfam" id="PF00924">
    <property type="entry name" value="MS_channel_2nd"/>
    <property type="match status" value="1"/>
</dbReference>
<accession>A0ABT8EUV1</accession>
<feature type="region of interest" description="Disordered" evidence="5">
    <location>
        <begin position="335"/>
        <end position="400"/>
    </location>
</feature>
<keyword evidence="2 6" id="KW-0812">Transmembrane</keyword>
<keyword evidence="4 6" id="KW-0472">Membrane</keyword>
<feature type="transmembrane region" description="Helical" evidence="6">
    <location>
        <begin position="126"/>
        <end position="148"/>
    </location>
</feature>
<dbReference type="EMBL" id="JAUHJR010000004">
    <property type="protein sequence ID" value="MDN4161933.1"/>
    <property type="molecule type" value="Genomic_DNA"/>
</dbReference>
<gene>
    <name evidence="8" type="ORF">QWY29_11275</name>
</gene>
<dbReference type="Gene3D" id="2.30.30.60">
    <property type="match status" value="1"/>
</dbReference>
<dbReference type="RefSeq" id="WP_300960894.1">
    <property type="nucleotide sequence ID" value="NZ_JAUHJR010000004.1"/>
</dbReference>
<comment type="subcellular location">
    <subcellularLocation>
        <location evidence="1">Membrane</location>
    </subcellularLocation>
</comment>
<evidence type="ECO:0000256" key="3">
    <source>
        <dbReference type="ARBA" id="ARBA00022989"/>
    </source>
</evidence>
<reference evidence="8" key="1">
    <citation type="submission" date="2023-06" db="EMBL/GenBank/DDBJ databases">
        <title>Draft genome sequence of Nocardioides sp. SOB72.</title>
        <authorList>
            <person name="Zhang G."/>
        </authorList>
    </citation>
    <scope>NUCLEOTIDE SEQUENCE</scope>
    <source>
        <strain evidence="8">SOB72</strain>
    </source>
</reference>
<dbReference type="InterPro" id="IPR006685">
    <property type="entry name" value="MscS_channel_2nd"/>
</dbReference>
<sequence>MDRWSDDLAAGGAALAVALLVIALSRVAATLLGRRWEPAAHLHRVVRIPFRVLVLVLAVRPVLHRVERSADADWGWLHQTERVLTVLAVGWLLTAAVLFVEDLGLRRNRTDVPDNRHARRLRTQVLIVRRLTIAAGVVVVTGAVLLSFPGVEAVGASVLASAGLLSVVAAVAAQSTLSNVFAGLQLAFSDAVRIDDVVIVDEEWGWIEEITLSYVVVRAWDDRRLVLPCTYFTTTPFQNWTRHRSELLGAVELDVDWRVDVASMRDELDRVLDRTELWDGRVKVLQVTDAVGGWIRVRALVTAADAARLFDLRCLVREQLVAWVRDHEDAGLPRQRVELVDRPTPPAAYDVRPTSPDDTSSGLFHGDDAADARADRRGGRSRDEPLGDPGADSADGGSDG</sequence>
<keyword evidence="3 6" id="KW-1133">Transmembrane helix</keyword>